<dbReference type="STRING" id="1120996.SAMN02746066_02830"/>
<proteinExistence type="inferred from homology"/>
<feature type="transmembrane region" description="Helical" evidence="7">
    <location>
        <begin position="176"/>
        <end position="197"/>
    </location>
</feature>
<evidence type="ECO:0000256" key="3">
    <source>
        <dbReference type="ARBA" id="ARBA00022475"/>
    </source>
</evidence>
<keyword evidence="6 7" id="KW-0472">Membrane</keyword>
<feature type="transmembrane region" description="Helical" evidence="7">
    <location>
        <begin position="141"/>
        <end position="164"/>
    </location>
</feature>
<evidence type="ECO:0000256" key="5">
    <source>
        <dbReference type="ARBA" id="ARBA00022989"/>
    </source>
</evidence>
<dbReference type="RefSeq" id="WP_073288803.1">
    <property type="nucleotide sequence ID" value="NZ_FRCP01000014.1"/>
</dbReference>
<dbReference type="InterPro" id="IPR032816">
    <property type="entry name" value="VTT_dom"/>
</dbReference>
<dbReference type="PANTHER" id="PTHR42709">
    <property type="entry name" value="ALKALINE PHOSPHATASE LIKE PROTEIN"/>
    <property type="match status" value="1"/>
</dbReference>
<evidence type="ECO:0000256" key="7">
    <source>
        <dbReference type="SAM" id="Phobius"/>
    </source>
</evidence>
<dbReference type="InterPro" id="IPR051311">
    <property type="entry name" value="DedA_domain"/>
</dbReference>
<comment type="similarity">
    <text evidence="2">Belongs to the DedA family.</text>
</comment>
<evidence type="ECO:0000256" key="4">
    <source>
        <dbReference type="ARBA" id="ARBA00022692"/>
    </source>
</evidence>
<feature type="domain" description="VTT" evidence="8">
    <location>
        <begin position="30"/>
        <end position="161"/>
    </location>
</feature>
<feature type="transmembrane region" description="Helical" evidence="7">
    <location>
        <begin position="50"/>
        <end position="72"/>
    </location>
</feature>
<dbReference type="Proteomes" id="UP000184038">
    <property type="component" value="Unassembled WGS sequence"/>
</dbReference>
<name>A0A1M7KP53_9FIRM</name>
<keyword evidence="10" id="KW-1185">Reference proteome</keyword>
<reference evidence="9 10" key="1">
    <citation type="submission" date="2016-11" db="EMBL/GenBank/DDBJ databases">
        <authorList>
            <person name="Jaros S."/>
            <person name="Januszkiewicz K."/>
            <person name="Wedrychowicz H."/>
        </authorList>
    </citation>
    <scope>NUCLEOTIDE SEQUENCE [LARGE SCALE GENOMIC DNA]</scope>
    <source>
        <strain evidence="9 10">DSM 15930</strain>
    </source>
</reference>
<gene>
    <name evidence="9" type="ORF">SAMN02746066_02830</name>
</gene>
<keyword evidence="5 7" id="KW-1133">Transmembrane helix</keyword>
<feature type="transmembrane region" description="Helical" evidence="7">
    <location>
        <begin position="12"/>
        <end position="30"/>
    </location>
</feature>
<evidence type="ECO:0000256" key="2">
    <source>
        <dbReference type="ARBA" id="ARBA00010792"/>
    </source>
</evidence>
<dbReference type="Pfam" id="PF09335">
    <property type="entry name" value="VTT_dom"/>
    <property type="match status" value="1"/>
</dbReference>
<keyword evidence="3" id="KW-1003">Cell membrane</keyword>
<sequence>MQDLIIQLMDKFGYIGIMLLIAIENIFPPIPSEVVLTFGGFMTTYSKLTIVGVIIFSTLGAILGAIVLYYIGRILNKERLMRIVSGKIGKILFLKADDIEKADHWFGTKGDKVVFFGRCVPIIRSLISIPAGMSGMPLGRFLVLTTIGSAIWNTILVVIGSIVGESWEKIVAIVNEYAFVTLFVLVIVFAVGVIYFYKKRIRERE</sequence>
<evidence type="ECO:0000256" key="6">
    <source>
        <dbReference type="ARBA" id="ARBA00023136"/>
    </source>
</evidence>
<evidence type="ECO:0000313" key="10">
    <source>
        <dbReference type="Proteomes" id="UP000184038"/>
    </source>
</evidence>
<protein>
    <submittedName>
        <fullName evidence="9">SNARE associated Golgi protein</fullName>
    </submittedName>
</protein>
<dbReference type="PANTHER" id="PTHR42709:SF6">
    <property type="entry name" value="UNDECAPRENYL PHOSPHATE TRANSPORTER A"/>
    <property type="match status" value="1"/>
</dbReference>
<dbReference type="GO" id="GO:0005886">
    <property type="term" value="C:plasma membrane"/>
    <property type="evidence" value="ECO:0007669"/>
    <property type="project" value="UniProtKB-SubCell"/>
</dbReference>
<organism evidence="9 10">
    <name type="scientific">Anaerosporobacter mobilis DSM 15930</name>
    <dbReference type="NCBI Taxonomy" id="1120996"/>
    <lineage>
        <taxon>Bacteria</taxon>
        <taxon>Bacillati</taxon>
        <taxon>Bacillota</taxon>
        <taxon>Clostridia</taxon>
        <taxon>Lachnospirales</taxon>
        <taxon>Lachnospiraceae</taxon>
        <taxon>Anaerosporobacter</taxon>
    </lineage>
</organism>
<evidence type="ECO:0000256" key="1">
    <source>
        <dbReference type="ARBA" id="ARBA00004651"/>
    </source>
</evidence>
<evidence type="ECO:0000259" key="8">
    <source>
        <dbReference type="Pfam" id="PF09335"/>
    </source>
</evidence>
<evidence type="ECO:0000313" key="9">
    <source>
        <dbReference type="EMBL" id="SHM66753.1"/>
    </source>
</evidence>
<dbReference type="OrthoDB" id="9813426at2"/>
<keyword evidence="4 7" id="KW-0812">Transmembrane</keyword>
<dbReference type="EMBL" id="FRCP01000014">
    <property type="protein sequence ID" value="SHM66753.1"/>
    <property type="molecule type" value="Genomic_DNA"/>
</dbReference>
<dbReference type="AlphaFoldDB" id="A0A1M7KP53"/>
<accession>A0A1M7KP53</accession>
<comment type="subcellular location">
    <subcellularLocation>
        <location evidence="1">Cell membrane</location>
        <topology evidence="1">Multi-pass membrane protein</topology>
    </subcellularLocation>
</comment>